<proteinExistence type="inferred from homology"/>
<dbReference type="SUPFAM" id="SSF48239">
    <property type="entry name" value="Terpenoid cyclases/Protein prenyltransferases"/>
    <property type="match status" value="1"/>
</dbReference>
<protein>
    <submittedName>
        <fullName evidence="7">Alpha-2-macroglobulin domain-containing protein</fullName>
    </submittedName>
</protein>
<dbReference type="EMBL" id="LBWA01000014">
    <property type="protein sequence ID" value="KKQ97283.1"/>
    <property type="molecule type" value="Genomic_DNA"/>
</dbReference>
<dbReference type="Pfam" id="PF13205">
    <property type="entry name" value="Big_5"/>
    <property type="match status" value="3"/>
</dbReference>
<sequence length="2032" mass="228084">MDNFTSASPQVTVPKDSSQDIESQNTPKSRLIQIISGGKRKYSLLGQKFLEKVKPLALRVLHKVQAWLQKFKISSREERVRMIRTPVIIGVIFLFIILYGHYFLPPRIVVTFPGEGGERIPLDSTIEVQFDRGMNKGSVEKSFSISPSISGKFEWLGDAKFVYKPNEPFSIAQKYAVKLGSFNLSSFFIPKLKTHTFVFETLGHPVVLLASPQTEAPEANNPITVMFDRPMIPLTTLDEKERQLPAFTITPEIKGEGRWLGTTAYQFRPSEPLKNATTYTYRVPAGIKAKDNGELQEDAVFSFSTQRPRVLATTPTVNYNFASPTASVSATLNLPINVKSASESFHLFKVEGVSKEEVPVNVRVDKQQVGIYSIKPLQREIWYEAQIDAGLLSTEGENGLESTYSWRFKTAPLPKIISTEPKDASENVDEQHRIVIHFVSPMSEKSFKDNVSISPTPERNPSTYFSSYRDEHTLSIGTYLNRSTNFTITISGNVRDQYGVPLGKDYTFSFKTAPFKPSISIVPSDTYFASFNQEIVPRIVVKVVNVNEVIYKLYKLTRADFLNLHRIHYTSNDNQERNFQKYDPSKHELVREWKEVFDADKDVPVHVITKVEKGSDEKIPSGFYFLDASIGGGRHDNLVMVISRTSLTLKTSPNQAFVWAVDQISGEVVKDLEIELSRLSGNVVKKGKTNQDGVFMTDYEVRSPRNTYADTSNPLFAFARKDGDEAVVIDIWQGGIRPYEFGLESYYDPQESDFYQAKEQLKIHIVLDRPIYRPGQTVYYKGVVRRDNDGVYTLLDEKDQVQISVTDAQGRSVISENSKLSSYGTFSGSFTLSPEGSVGYYKISANILGNGFSQQFQVEEYRKPDFSVEVTTDKSAYADGETVKAFIDSKFFFGSPVDHAPVKWTLTTQDDPFRWHKDVRFEFGDADSYWYRPWWSYQDYFYYSGEKVADGTGTTDKDGHFEVKIPVNISDKNTNQRMRLEAIVTDVSNQAIANSKDFAIHQAGLHVGLKPERYSGRSGQESRVEIVSVGIAGDELPNIPVKVSFYKRTWDYVREEDKETGEFYWVNKSIDIFVTSLDVVTGEFGRAIASFVPPEGGSFRAVAEASDDKGRVTKSATYLWVSGSGVDVPQENHDRVVLVPDKQEYKIGEEANVVAPLPYEQMTALVTVERGSVFDYKVVKITPENQSFSVPIKERYSPNAFIAGVFVKAGVEVKDPPQFKMGISEIRVDNPKTKVTLDLSPNKERFSPGEEMKVNLTTKDGNGVNVKTEVAVALVDEAVWSLARANLADIHKTFYRPRNLSVLTANDLTISMDRINANVNLGAKGGSGGGGGEGGPETTREKFLDTAYWNAHIETDDNGRAEFSVNLPDNLTTWRLVGIAVSRETGVGDAVKKVLVTKDVLIQPLLPRFLSVGDKPKLGMVVHNNTASSSSVIVEISLEGIKVLDDKRKTLNIPANSSQNIYWETEVENSSEAMVLLKAEGSSGFSDAVKIKLPVISYFTPEVVATSGEAKDVAEEKIYLPKDIVPDLGSLDISLSATLGSGVEDAANYLLSFPYYCNEQVINRVVPAVHLLTLAKETGLDRVGGYEKKSLEGIVSDGIQRLTNTQRPDGGWGWCVSYESNTYLTAMVMDGLLDVKKQGFSVSDSVIERASGYLKQKLSSGKESLETQAYLAAIISRAQKVDSGVLSFLMDRRWQMNELGRAHLLRALQSVGVSKKDQFRLMDEMISLVEKTNTTAHWELKKREWYMMSSDTTLTSVMLEAIVAQNPRHTLIPDITRWLMQARYDGHWQTTRETSSAVRAIVIMQQARREGKPKYGWQILVNNILRKEGKFESQDLFKQITEDISLDTLVKEKDIPVKIQKSGKGALYYNMNLRYFLPFEEVEPQDAGIVVIREFIDRNGKVFEKETLEAGGELWVRLIILTPATTHHVIVEDKLPAGVEAVNESLATTSLLNVERLKIPKDRSPLYFRHNEIRDDRVVLFAETLPTGVYEYTYRVRPTTPGRYHHPPAQAYNMYIPDISGHSSGGWMEVVE</sequence>
<organism evidence="7 8">
    <name type="scientific">Candidatus Woesebacteria bacterium GW2011_GWA1_39_12</name>
    <dbReference type="NCBI Taxonomy" id="1618549"/>
    <lineage>
        <taxon>Bacteria</taxon>
        <taxon>Candidatus Woeseibacteriota</taxon>
    </lineage>
</organism>
<keyword evidence="4" id="KW-1133">Transmembrane helix</keyword>
<feature type="domain" description="Alpha-2-macroglobulin" evidence="6">
    <location>
        <begin position="1346"/>
        <end position="1436"/>
    </location>
</feature>
<dbReference type="Pfam" id="PF17973">
    <property type="entry name" value="bMG10"/>
    <property type="match status" value="1"/>
</dbReference>
<gene>
    <name evidence="7" type="ORF">UT23_C0014G0019</name>
</gene>
<dbReference type="PANTHER" id="PTHR40094">
    <property type="entry name" value="ALPHA-2-MACROGLOBULIN HOMOLOG"/>
    <property type="match status" value="1"/>
</dbReference>
<evidence type="ECO:0000256" key="1">
    <source>
        <dbReference type="ARBA" id="ARBA00010556"/>
    </source>
</evidence>
<keyword evidence="2" id="KW-0732">Signal</keyword>
<evidence type="ECO:0000256" key="4">
    <source>
        <dbReference type="SAM" id="Phobius"/>
    </source>
</evidence>
<dbReference type="Gene3D" id="2.60.40.3710">
    <property type="match status" value="2"/>
</dbReference>
<dbReference type="InterPro" id="IPR032812">
    <property type="entry name" value="SbsA_Ig"/>
</dbReference>
<accession>A0A0G0LZC7</accession>
<feature type="domain" description="Alpha-2-macroglobulin bait region" evidence="5">
    <location>
        <begin position="1136"/>
        <end position="1282"/>
    </location>
</feature>
<evidence type="ECO:0000256" key="3">
    <source>
        <dbReference type="SAM" id="MobiDB-lite"/>
    </source>
</evidence>
<dbReference type="PANTHER" id="PTHR40094:SF1">
    <property type="entry name" value="UBIQUITIN DOMAIN-CONTAINING PROTEIN"/>
    <property type="match status" value="1"/>
</dbReference>
<evidence type="ECO:0000313" key="7">
    <source>
        <dbReference type="EMBL" id="KKQ97283.1"/>
    </source>
</evidence>
<dbReference type="GO" id="GO:0005615">
    <property type="term" value="C:extracellular space"/>
    <property type="evidence" value="ECO:0007669"/>
    <property type="project" value="InterPro"/>
</dbReference>
<dbReference type="Pfam" id="PF00207">
    <property type="entry name" value="A2M"/>
    <property type="match status" value="1"/>
</dbReference>
<dbReference type="InterPro" id="IPR041246">
    <property type="entry name" value="Bact_MG10"/>
</dbReference>
<keyword evidence="4" id="KW-0812">Transmembrane</keyword>
<dbReference type="Pfam" id="PF07678">
    <property type="entry name" value="TED_complement"/>
    <property type="match status" value="1"/>
</dbReference>
<dbReference type="InterPro" id="IPR051802">
    <property type="entry name" value="YfhM-like"/>
</dbReference>
<dbReference type="SMART" id="SM01359">
    <property type="entry name" value="A2M_N_2"/>
    <property type="match status" value="1"/>
</dbReference>
<dbReference type="InterPro" id="IPR011625">
    <property type="entry name" value="A2M_N_BRD"/>
</dbReference>
<dbReference type="Pfam" id="PF01835">
    <property type="entry name" value="MG2"/>
    <property type="match status" value="1"/>
</dbReference>
<reference evidence="7 8" key="1">
    <citation type="journal article" date="2015" name="Nature">
        <title>rRNA introns, odd ribosomes, and small enigmatic genomes across a large radiation of phyla.</title>
        <authorList>
            <person name="Brown C.T."/>
            <person name="Hug L.A."/>
            <person name="Thomas B.C."/>
            <person name="Sharon I."/>
            <person name="Castelle C.J."/>
            <person name="Singh A."/>
            <person name="Wilkins M.J."/>
            <person name="Williams K.H."/>
            <person name="Banfield J.F."/>
        </authorList>
    </citation>
    <scope>NUCLEOTIDE SEQUENCE [LARGE SCALE GENOMIC DNA]</scope>
</reference>
<feature type="region of interest" description="Disordered" evidence="3">
    <location>
        <begin position="1"/>
        <end position="25"/>
    </location>
</feature>
<name>A0A0G0LZC7_9BACT</name>
<keyword evidence="4" id="KW-0472">Membrane</keyword>
<feature type="compositionally biased region" description="Polar residues" evidence="3">
    <location>
        <begin position="1"/>
        <end position="11"/>
    </location>
</feature>
<dbReference type="Gene3D" id="2.60.40.1930">
    <property type="match status" value="1"/>
</dbReference>
<evidence type="ECO:0000256" key="2">
    <source>
        <dbReference type="ARBA" id="ARBA00022729"/>
    </source>
</evidence>
<dbReference type="InterPro" id="IPR001599">
    <property type="entry name" value="Macroglobln_a2"/>
</dbReference>
<dbReference type="CDD" id="cd02891">
    <property type="entry name" value="A2M_like"/>
    <property type="match status" value="1"/>
</dbReference>
<comment type="caution">
    <text evidence="7">The sequence shown here is derived from an EMBL/GenBank/DDBJ whole genome shotgun (WGS) entry which is preliminary data.</text>
</comment>
<dbReference type="SMART" id="SM01360">
    <property type="entry name" value="A2M"/>
    <property type="match status" value="1"/>
</dbReference>
<dbReference type="Pfam" id="PF07703">
    <property type="entry name" value="A2M_BRD"/>
    <property type="match status" value="1"/>
</dbReference>
<comment type="similarity">
    <text evidence="1">Belongs to the protease inhibitor I39 (alpha-2-macroglobulin) family. Bacterial alpha-2-macroglobulin subfamily.</text>
</comment>
<evidence type="ECO:0000259" key="6">
    <source>
        <dbReference type="SMART" id="SM01360"/>
    </source>
</evidence>
<evidence type="ECO:0000259" key="5">
    <source>
        <dbReference type="SMART" id="SM01359"/>
    </source>
</evidence>
<evidence type="ECO:0000313" key="8">
    <source>
        <dbReference type="Proteomes" id="UP000034325"/>
    </source>
</evidence>
<dbReference type="Gene3D" id="1.50.10.20">
    <property type="match status" value="1"/>
</dbReference>
<dbReference type="InterPro" id="IPR011626">
    <property type="entry name" value="Alpha-macroglobulin_TED"/>
</dbReference>
<dbReference type="Proteomes" id="UP000034325">
    <property type="component" value="Unassembled WGS sequence"/>
</dbReference>
<dbReference type="Gene3D" id="2.20.130.20">
    <property type="match status" value="1"/>
</dbReference>
<dbReference type="InterPro" id="IPR002890">
    <property type="entry name" value="MG2"/>
</dbReference>
<dbReference type="GO" id="GO:0004866">
    <property type="term" value="F:endopeptidase inhibitor activity"/>
    <property type="evidence" value="ECO:0007669"/>
    <property type="project" value="InterPro"/>
</dbReference>
<dbReference type="InterPro" id="IPR008930">
    <property type="entry name" value="Terpenoid_cyclase/PrenylTrfase"/>
</dbReference>
<feature type="transmembrane region" description="Helical" evidence="4">
    <location>
        <begin position="82"/>
        <end position="104"/>
    </location>
</feature>